<feature type="domain" description="Fibronectin type-III" evidence="3">
    <location>
        <begin position="933"/>
        <end position="1017"/>
    </location>
</feature>
<gene>
    <name evidence="4" type="ORF">GN277_22230</name>
</gene>
<dbReference type="InterPro" id="IPR003961">
    <property type="entry name" value="FN3_dom"/>
</dbReference>
<dbReference type="Proteomes" id="UP000460412">
    <property type="component" value="Unassembled WGS sequence"/>
</dbReference>
<dbReference type="InterPro" id="IPR013780">
    <property type="entry name" value="Glyco_hydro_b"/>
</dbReference>
<evidence type="ECO:0000313" key="4">
    <source>
        <dbReference type="EMBL" id="MXP77969.1"/>
    </source>
</evidence>
<protein>
    <recommendedName>
        <fullName evidence="3">Fibronectin type-III domain-containing protein</fullName>
    </recommendedName>
</protein>
<dbReference type="PROSITE" id="PS50853">
    <property type="entry name" value="FN3"/>
    <property type="match status" value="1"/>
</dbReference>
<dbReference type="RefSeq" id="WP_159753876.1">
    <property type="nucleotide sequence ID" value="NZ_WUQX01000001.1"/>
</dbReference>
<dbReference type="CDD" id="cd14752">
    <property type="entry name" value="GH31_N"/>
    <property type="match status" value="1"/>
</dbReference>
<sequence length="1369" mass="153659">MCKRDFQPGGVKAVKVDEQKRNIVHLDFQNGFEGRITFLEENIFRYDANPAGEFEAYAKPINEKHKARIQQRPDESNAYTKPEVQVFEKEGMSVILCGDTSVLIEQAGAKLQIRFAHRLVMEEAEPLALEKDAAVQTLIRQKGEDFYGGGTQNGRFLHTGRKLQIVNESSWMDGGVASPNPFYFTTAGYGALRNTFAEGAYDFGAENAGNVVTTHKEGRFSVYYFLSAAEDRRSVVQEILRAYYHVTGNPMLLPEYGFYEGHLNCYNRDAWSEESGDKAWIVKGSASHTSKGSTRYESGMATGYRLTEGLHSESLNGERPQTAIENYPETVDAPYEYSARAVLLEYLRYDMPLGYFLPNDGYGGGYGQNGYYVQGGVGEDGASSQERIAAVDANVENFARFTEFANSKGVASGLWTESSLSPDTDKETYWHLLRDFRKEVTIGGATTLKTDVAWVGPGYSFQLDGVKTAYDIVTTAKAFRPNIISLDGWAGSQRFNSVWTGDQTGGNWEYIRFHIPTYIGSSLSGNPNIGSDMDGIFGGKAVVSVRDYQWKAFTPQMLNMDGWGSYMKAPYTFGDPYTGINRMYLKIKSQLMPYIYTCAVSASNMDTGNNDTGLPMVRAMFLEYPDDPYAAGREVQYQFMLGSSLLVAPVYQNVAADEMGNDVRNRIYLPDEKEVWTDYLTGEKYQGGQVLNNFDAPVWKLPVFVKNGAILPMYEENNTPEAIDRTRRIVEFWPWLVSEYTVYEDDGKYICNRTEADEAYGVIDHVSYGNHVSVRYTSAVEKDRAVLRAEKALGDYEGYEQRKNTTFIVHLSKKPEGVIAKNGDELLCMTEFVRTESRGSSFGNTELTAWEAFGETVPKEGEAIFFYDENPPIHTYAPKEEVEIAGLLKEVKAAPKLYVKLCPADAAKVSQTVEIVGFANELTRLPEIENENLPAPVLHGPEEQKTSDAIWLKWTKILDAASYEMLVDGRLYTMGNACSYLHDELEYHSDHTYRVRARNEKGYSPWSDEIRVSTLLDPWRNEIGALGTITWTGGDEAGALKYATDHSLRGLFFAADDVVTDRLPFIFDFGAVYELYKFEYYPRDSYGSGTVKRMNVYSSLDNVHWNLERNGKENEEWSYDENREVDENKKTVNLEGVSARYLKLTIVESKKNFFAAHELSVYKKDGSKPFAVGSTNKNEKVSEGDYINMKNYLGTSVKDGANFVDQIQKRCGDINKNGVYDVYDYAFTMFALDGGTKQTGEVSGRISLVPEREKVKAGETFTLAVTAKEAVNVNAFGKVLNYDPSRLEFVSVLPDDSIGQMENLTVNKRYGDGTAYVNLAFANRGDKKLYNGSGALAMITMRAIVEVMPKDEMECEGIWLIGPGIRERE</sequence>
<dbReference type="SUPFAM" id="SSF51011">
    <property type="entry name" value="Glycosyl hydrolase domain"/>
    <property type="match status" value="1"/>
</dbReference>
<dbReference type="SUPFAM" id="SSF49265">
    <property type="entry name" value="Fibronectin type III"/>
    <property type="match status" value="1"/>
</dbReference>
<dbReference type="EMBL" id="WUQX01000001">
    <property type="protein sequence ID" value="MXP77969.1"/>
    <property type="molecule type" value="Genomic_DNA"/>
</dbReference>
<dbReference type="InterPro" id="IPR008965">
    <property type="entry name" value="CBM2/CBM3_carb-bd_dom_sf"/>
</dbReference>
<dbReference type="Gene3D" id="3.20.20.80">
    <property type="entry name" value="Glycosidases"/>
    <property type="match status" value="1"/>
</dbReference>
<dbReference type="InterPro" id="IPR011013">
    <property type="entry name" value="Gal_mutarotase_sf_dom"/>
</dbReference>
<keyword evidence="2" id="KW-0378">Hydrolase</keyword>
<dbReference type="PANTHER" id="PTHR22762:SF166">
    <property type="entry name" value="ALPHA-GLUCOSIDASE"/>
    <property type="match status" value="1"/>
</dbReference>
<dbReference type="Pfam" id="PF01055">
    <property type="entry name" value="Glyco_hydro_31_2nd"/>
    <property type="match status" value="1"/>
</dbReference>
<dbReference type="Gene3D" id="2.60.40.1760">
    <property type="entry name" value="glycosyl hydrolase (family 31)"/>
    <property type="match status" value="1"/>
</dbReference>
<evidence type="ECO:0000256" key="1">
    <source>
        <dbReference type="ARBA" id="ARBA00007806"/>
    </source>
</evidence>
<dbReference type="Gene3D" id="2.60.40.680">
    <property type="match status" value="1"/>
</dbReference>
<dbReference type="PANTHER" id="PTHR22762">
    <property type="entry name" value="ALPHA-GLUCOSIDASE"/>
    <property type="match status" value="1"/>
</dbReference>
<dbReference type="InterPro" id="IPR008979">
    <property type="entry name" value="Galactose-bd-like_sf"/>
</dbReference>
<evidence type="ECO:0000313" key="5">
    <source>
        <dbReference type="Proteomes" id="UP000460412"/>
    </source>
</evidence>
<comment type="similarity">
    <text evidence="1">Belongs to the glycosyl hydrolase 31 family.</text>
</comment>
<dbReference type="SUPFAM" id="SSF49384">
    <property type="entry name" value="Carbohydrate-binding domain"/>
    <property type="match status" value="1"/>
</dbReference>
<comment type="caution">
    <text evidence="4">The sequence shown here is derived from an EMBL/GenBank/DDBJ whole genome shotgun (WGS) entry which is preliminary data.</text>
</comment>
<organism evidence="4 5">
    <name type="scientific">Sporofaciens musculi</name>
    <dbReference type="NCBI Taxonomy" id="2681861"/>
    <lineage>
        <taxon>Bacteria</taxon>
        <taxon>Bacillati</taxon>
        <taxon>Bacillota</taxon>
        <taxon>Clostridia</taxon>
        <taxon>Lachnospirales</taxon>
        <taxon>Lachnospiraceae</taxon>
        <taxon>Sporofaciens</taxon>
    </lineage>
</organism>
<accession>A0A7X3MKF0</accession>
<dbReference type="Pfam" id="PF00963">
    <property type="entry name" value="Cohesin"/>
    <property type="match status" value="1"/>
</dbReference>
<evidence type="ECO:0000256" key="2">
    <source>
        <dbReference type="ARBA" id="ARBA00023295"/>
    </source>
</evidence>
<dbReference type="CDD" id="cd00063">
    <property type="entry name" value="FN3"/>
    <property type="match status" value="1"/>
</dbReference>
<dbReference type="GO" id="GO:0030246">
    <property type="term" value="F:carbohydrate binding"/>
    <property type="evidence" value="ECO:0007669"/>
    <property type="project" value="InterPro"/>
</dbReference>
<name>A0A7X3MKF0_9FIRM</name>
<dbReference type="Pfam" id="PF00754">
    <property type="entry name" value="F5_F8_type_C"/>
    <property type="match status" value="1"/>
</dbReference>
<dbReference type="Pfam" id="PF21365">
    <property type="entry name" value="Glyco_hydro_31_3rd"/>
    <property type="match status" value="1"/>
</dbReference>
<dbReference type="SUPFAM" id="SSF74650">
    <property type="entry name" value="Galactose mutarotase-like"/>
    <property type="match status" value="1"/>
</dbReference>
<keyword evidence="2" id="KW-0326">Glycosidase</keyword>
<dbReference type="InterPro" id="IPR002102">
    <property type="entry name" value="Cohesin_dom"/>
</dbReference>
<dbReference type="Gene3D" id="2.60.120.260">
    <property type="entry name" value="Galactose-binding domain-like"/>
    <property type="match status" value="1"/>
</dbReference>
<dbReference type="InterPro" id="IPR000421">
    <property type="entry name" value="FA58C"/>
</dbReference>
<dbReference type="SUPFAM" id="SSF49785">
    <property type="entry name" value="Galactose-binding domain-like"/>
    <property type="match status" value="1"/>
</dbReference>
<dbReference type="Gene3D" id="2.60.40.10">
    <property type="entry name" value="Immunoglobulins"/>
    <property type="match status" value="1"/>
</dbReference>
<dbReference type="InterPro" id="IPR000322">
    <property type="entry name" value="Glyco_hydro_31_TIM"/>
</dbReference>
<dbReference type="InterPro" id="IPR017853">
    <property type="entry name" value="GH"/>
</dbReference>
<dbReference type="Gene3D" id="2.60.40.1180">
    <property type="entry name" value="Golgi alpha-mannosidase II"/>
    <property type="match status" value="2"/>
</dbReference>
<dbReference type="CDD" id="cd08759">
    <property type="entry name" value="Type_III_cohesin_like"/>
    <property type="match status" value="1"/>
</dbReference>
<dbReference type="Pfam" id="PF13802">
    <property type="entry name" value="Gal_mutarotas_2"/>
    <property type="match status" value="1"/>
</dbReference>
<proteinExistence type="inferred from homology"/>
<dbReference type="GO" id="GO:0000272">
    <property type="term" value="P:polysaccharide catabolic process"/>
    <property type="evidence" value="ECO:0007669"/>
    <property type="project" value="InterPro"/>
</dbReference>
<dbReference type="InterPro" id="IPR025887">
    <property type="entry name" value="Glyco_hydro_31_N_dom"/>
</dbReference>
<keyword evidence="5" id="KW-1185">Reference proteome</keyword>
<dbReference type="InterPro" id="IPR013783">
    <property type="entry name" value="Ig-like_fold"/>
</dbReference>
<dbReference type="InterPro" id="IPR036116">
    <property type="entry name" value="FN3_sf"/>
</dbReference>
<reference evidence="4 5" key="1">
    <citation type="submission" date="2019-12" db="EMBL/GenBank/DDBJ databases">
        <title>Sporaefaciens musculi gen. nov., sp. nov., a novel bacterium isolated from the caecum of an obese mouse.</title>
        <authorList>
            <person name="Rasmussen T.S."/>
            <person name="Streidl T."/>
            <person name="Hitch T.C.A."/>
            <person name="Wortmann E."/>
            <person name="Deptula P."/>
            <person name="Hansen M."/>
            <person name="Nielsen D.S."/>
            <person name="Clavel T."/>
            <person name="Vogensen F.K."/>
        </authorList>
    </citation>
    <scope>NUCLEOTIDE SEQUENCE [LARGE SCALE GENOMIC DNA]</scope>
    <source>
        <strain evidence="4 5">WCA-9-b2</strain>
    </source>
</reference>
<dbReference type="GO" id="GO:0004553">
    <property type="term" value="F:hydrolase activity, hydrolyzing O-glycosyl compounds"/>
    <property type="evidence" value="ECO:0007669"/>
    <property type="project" value="InterPro"/>
</dbReference>
<evidence type="ECO:0000259" key="3">
    <source>
        <dbReference type="PROSITE" id="PS50853"/>
    </source>
</evidence>
<dbReference type="SUPFAM" id="SSF51445">
    <property type="entry name" value="(Trans)glycosidases"/>
    <property type="match status" value="1"/>
</dbReference>
<dbReference type="InterPro" id="IPR048395">
    <property type="entry name" value="Glyco_hydro_31_C"/>
</dbReference>